<dbReference type="InterPro" id="IPR036397">
    <property type="entry name" value="RNaseH_sf"/>
</dbReference>
<dbReference type="InterPro" id="IPR040656">
    <property type="entry name" value="Cas9_WED_dom"/>
</dbReference>
<dbReference type="Pfam" id="PF18541">
    <property type="entry name" value="RuvC_III"/>
    <property type="match status" value="1"/>
</dbReference>
<feature type="domain" description="HNH Cas9-type" evidence="14">
    <location>
        <begin position="523"/>
        <end position="691"/>
    </location>
</feature>
<evidence type="ECO:0000313" key="16">
    <source>
        <dbReference type="Proteomes" id="UP000653045"/>
    </source>
</evidence>
<keyword evidence="8 13" id="KW-0694">RNA-binding</keyword>
<keyword evidence="9 13" id="KW-0051">Antiviral defense</keyword>
<evidence type="ECO:0000256" key="4">
    <source>
        <dbReference type="ARBA" id="ARBA00022723"/>
    </source>
</evidence>
<dbReference type="Pfam" id="PF13395">
    <property type="entry name" value="HNH_4"/>
    <property type="match status" value="1"/>
</dbReference>
<reference evidence="15 16" key="1">
    <citation type="journal article" date="2021" name="Int. J. Syst. Evol. Microbiol.">
        <title>Streptococcus vicugnae sp. nov., isolated from faeces of alpacas (Vicugna pacos) and cattle (Bos taurus), Streptococcus zalophi sp. nov., and Streptococcus pacificus sp. nov., isolated from respiratory tract of California sea lions (Zalophus californianus).</title>
        <authorList>
            <person name="Volokhov D.V."/>
            <person name="Zagorodnyaya T.A."/>
            <person name="Shen Z."/>
            <person name="Blom J."/>
            <person name="Furtak V.A."/>
            <person name="Eisenberg T."/>
            <person name="Fan P."/>
            <person name="Jeong K.C."/>
            <person name="Gao Y."/>
            <person name="Zhang S."/>
            <person name="Amselle M."/>
        </authorList>
    </citation>
    <scope>NUCLEOTIDE SEQUENCE [LARGE SCALE GENOMIC DNA]</scope>
    <source>
        <strain evidence="15 16">CSL7591</strain>
    </source>
</reference>
<protein>
    <recommendedName>
        <fullName evidence="13">CRISPR-associated endonuclease Cas9</fullName>
        <ecNumber evidence="13">3.1.-.-</ecNumber>
    </recommendedName>
</protein>
<gene>
    <name evidence="13 15" type="primary">cas9</name>
    <name evidence="15" type="ORF">JHK62_01490</name>
</gene>
<dbReference type="InterPro" id="IPR040555">
    <property type="entry name" value="Cas9_PI2"/>
</dbReference>
<dbReference type="Pfam" id="PF18070">
    <property type="entry name" value="Cas9_PI2"/>
    <property type="match status" value="1"/>
</dbReference>
<dbReference type="Gene3D" id="1.10.30.50">
    <property type="match status" value="1"/>
</dbReference>
<proteinExistence type="inferred from homology"/>
<organism evidence="15 16">
    <name type="scientific">Streptococcus pacificus</name>
    <dbReference type="NCBI Taxonomy" id="2740577"/>
    <lineage>
        <taxon>Bacteria</taxon>
        <taxon>Bacillati</taxon>
        <taxon>Bacillota</taxon>
        <taxon>Bacilli</taxon>
        <taxon>Lactobacillales</taxon>
        <taxon>Streptococcaceae</taxon>
        <taxon>Streptococcus</taxon>
    </lineage>
</organism>
<evidence type="ECO:0000256" key="9">
    <source>
        <dbReference type="ARBA" id="ARBA00023118"/>
    </source>
</evidence>
<comment type="subunit">
    <text evidence="12 13">Monomer. Binds crRNA and tracrRNA.</text>
</comment>
<keyword evidence="6 13" id="KW-0378">Hydrolase</keyword>
<evidence type="ECO:0000256" key="13">
    <source>
        <dbReference type="HAMAP-Rule" id="MF_01480"/>
    </source>
</evidence>
<dbReference type="InterPro" id="IPR040619">
    <property type="entry name" value="Cas9_alpha-helical_lobe"/>
</dbReference>
<keyword evidence="7" id="KW-0460">Magnesium</keyword>
<keyword evidence="4" id="KW-0479">Metal-binding</keyword>
<keyword evidence="11" id="KW-0464">Manganese</keyword>
<dbReference type="Gene3D" id="3.30.420.10">
    <property type="entry name" value="Ribonuclease H-like superfamily/Ribonuclease H"/>
    <property type="match status" value="3"/>
</dbReference>
<evidence type="ECO:0000313" key="15">
    <source>
        <dbReference type="EMBL" id="MBJ8325353.1"/>
    </source>
</evidence>
<evidence type="ECO:0000256" key="3">
    <source>
        <dbReference type="ARBA" id="ARBA00022722"/>
    </source>
</evidence>
<sequence length="1127" mass="131370">MNGKVLGLDIGVASVGVGIIDSKTGKILHSSSRIFPSANADNNKDRRSARQARRLLRRKQHRVKRLKYLFDKYQLIQNVSFSHSDVNPYEARVKGLAEKLTIDELYYALLNMLKHRGISYLDDAEEDGGNSSSEYKKSIEENRKLLKTKTPGEIQLERLNNYGQLRGNFIVYNENNEKEHFINVFSTSDYKKEAQQLLETQQKWHDNITNQFVEEFIEILTVKRKYYIGPGNESSRTDYGIYRTNGDTWDNIFEILIGTCAYTGKVRAAKASYTAQEYNLLNDLNNLTYPTETGKLSQNQKEEIVTFARDKGATVKQLLKFICQSLSCDLSDIKGFRRDAKDNPEISTFEAYKKMKKGLETVDFSELTRDEIDTLAHILTINTDKEAIEQAIKMAINKNELPSWNDSQTTELVQLRKTNSTLFGKGWHSFSIELMKEIIPELYATDKEQMSILSDNKYVSMKSKLMNRSQKTKYIDEEIVTDEIYNPVVAKSVRQTVKIINLAIKKYGEFDKIVIEMPRDKNEEEARKKIKANQDKNKKEKDSALQEAALLYNGKDRLPHHVYNNYKDLNLRIRLWYQQEGRCLYTGRKINIQDLIDNRQNYEIDHVLPLSLSFDDSISNKVLVTALSNQEKGQRTPLQAIREMKNAWSYSEFKKYVLSLKRIGKTKLNYLLTEEDINKIEVKKKFIARNLVDTRYASRVVLNTLQDEFKRLKKETKIAVVRGKFTAHLRYQWQVEEKNRDTYHHHAIDALIIAASANLKLWKKMNDRLFDESDSQFVDLETGEIISIDNKEYKELVFQPPFKKFTDTLNSKELWESILFSYQVDSKVNRKVSDATIYGTRKAKIGKDKKEEDYVLGKIKDIYSLEGYDKFIKQYNKDKSKFLMYQKDPKTFEKVIEVILTDYPDSKMDENGRKIKCNPFEEYRKENGLMRKWSKKGNGPEIKQLKYYDTKLGSHIDITPENSRNKVVLQSLNPWRTDVYFNPETMTYQLMGIRYSDLSYDKTNYGISVEKYHQIKKQEGIAEIAEFKFTLYKNDLLLLKDSKTSEEMLVRFLSRTLPNTKNYVELKPYGSSQGQKNEPILSILGNADKNGRMIKSLAKPNLSLYKVKTDVLGNLFYIKKEELKLKF</sequence>
<dbReference type="EMBL" id="JAENBO010000001">
    <property type="protein sequence ID" value="MBJ8325353.1"/>
    <property type="molecule type" value="Genomic_DNA"/>
</dbReference>
<dbReference type="PROSITE" id="PS51749">
    <property type="entry name" value="HNH_CAS9"/>
    <property type="match status" value="1"/>
</dbReference>
<comment type="domain">
    <text evidence="13">Has 2 endonuclease domains. The discontinuous RuvC-like domain cleaves the target DNA noncomplementary to crRNA while the HNH nuclease domain cleaves the target DNA complementary to crRNA.</text>
</comment>
<evidence type="ECO:0000256" key="6">
    <source>
        <dbReference type="ARBA" id="ARBA00022801"/>
    </source>
</evidence>
<dbReference type="InterPro" id="IPR033114">
    <property type="entry name" value="HNH_CAS9"/>
</dbReference>
<comment type="caution">
    <text evidence="15">The sequence shown here is derived from an EMBL/GenBank/DDBJ whole genome shotgun (WGS) entry which is preliminary data.</text>
</comment>
<evidence type="ECO:0000256" key="8">
    <source>
        <dbReference type="ARBA" id="ARBA00022884"/>
    </source>
</evidence>
<dbReference type="NCBIfam" id="TIGR01865">
    <property type="entry name" value="cas_Csn1"/>
    <property type="match status" value="1"/>
</dbReference>
<dbReference type="Proteomes" id="UP000653045">
    <property type="component" value="Unassembled WGS sequence"/>
</dbReference>
<dbReference type="GO" id="GO:0004519">
    <property type="term" value="F:endonuclease activity"/>
    <property type="evidence" value="ECO:0007669"/>
    <property type="project" value="UniProtKB-KW"/>
</dbReference>
<evidence type="ECO:0000256" key="11">
    <source>
        <dbReference type="ARBA" id="ARBA00023211"/>
    </source>
</evidence>
<name>A0ABS0ZI28_9STRE</name>
<evidence type="ECO:0000256" key="2">
    <source>
        <dbReference type="ARBA" id="ARBA00005244"/>
    </source>
</evidence>
<comment type="similarity">
    <text evidence="13">Belongs to the CRISPR-associated Cas9 family.</text>
</comment>
<dbReference type="EC" id="3.1.-.-" evidence="13"/>
<keyword evidence="5 13" id="KW-0255">Endonuclease</keyword>
<comment type="similarity">
    <text evidence="2">Belongs to the CRISPR-associated protein Cas9 family. Subtype II-A subfamily.</text>
</comment>
<dbReference type="InterPro" id="IPR003615">
    <property type="entry name" value="HNH_nuc"/>
</dbReference>
<evidence type="ECO:0000259" key="14">
    <source>
        <dbReference type="PROSITE" id="PS51749"/>
    </source>
</evidence>
<keyword evidence="10 13" id="KW-0238">DNA-binding</keyword>
<dbReference type="Pfam" id="PF18470">
    <property type="entry name" value="Cas9_a"/>
    <property type="match status" value="1"/>
</dbReference>
<dbReference type="InterPro" id="IPR041383">
    <property type="entry name" value="RuvC_III"/>
</dbReference>
<evidence type="ECO:0000256" key="10">
    <source>
        <dbReference type="ARBA" id="ARBA00023125"/>
    </source>
</evidence>
<dbReference type="RefSeq" id="WP_199574910.1">
    <property type="nucleotide sequence ID" value="NZ_JAENBO010000001.1"/>
</dbReference>
<evidence type="ECO:0000256" key="1">
    <source>
        <dbReference type="ARBA" id="ARBA00001946"/>
    </source>
</evidence>
<comment type="function">
    <text evidence="13">CRISPR (clustered regularly interspaced short palindromic repeat) is an adaptive immune system that provides protection against mobile genetic elements (viruses, transposable elements and conjugative plasmids). CRISPR clusters contain spacers, sequences complementary to antecedent mobile elements, and target invading nucleic acids. CRISPR clusters are transcribed and processed into CRISPR RNA (crRNA). In type II CRISPR systems correct processing of pre-crRNA requires a trans-encoded small RNA (tracrRNA), endogenous ribonuclease 3 (rnc) and this protein. The tracrRNA serves as a guide for ribonuclease 3-aided processing of pre-crRNA. Subsequently Cas9/crRNA/tracrRNA endonucleolytically cleaves linear or circular dsDNA target complementary to the spacer; Cas9 is inactive in the absence of the 2 guide RNAs (gRNA). Cas9 recognizes the protospacer adjacent motif (PAM) in the CRISPR repeat sequences to help distinguish self versus nonself, as targets within the bacterial CRISPR locus do not have PAMs. PAM recognition is also required for catalytic activity.</text>
</comment>
<evidence type="ECO:0000256" key="5">
    <source>
        <dbReference type="ARBA" id="ARBA00022759"/>
    </source>
</evidence>
<comment type="cofactor">
    <cofactor evidence="1">
        <name>Mg(2+)</name>
        <dbReference type="ChEBI" id="CHEBI:18420"/>
    </cofactor>
</comment>
<feature type="active site" description="Proton acceptor for HNH nuclease domain" evidence="13">
    <location>
        <position position="606"/>
    </location>
</feature>
<accession>A0ABS0ZI28</accession>
<feature type="active site" description="For RuvC-like nuclease domain" evidence="13">
    <location>
        <position position="9"/>
    </location>
</feature>
<dbReference type="InterPro" id="IPR028629">
    <property type="entry name" value="Cas9"/>
</dbReference>
<evidence type="ECO:0000256" key="12">
    <source>
        <dbReference type="ARBA" id="ARBA00046380"/>
    </source>
</evidence>
<keyword evidence="16" id="KW-1185">Reference proteome</keyword>
<comment type="caution">
    <text evidence="13">Lacks conserved residue(s) required for the propagation of feature annotation.</text>
</comment>
<keyword evidence="3 13" id="KW-0540">Nuclease</keyword>
<evidence type="ECO:0000256" key="7">
    <source>
        <dbReference type="ARBA" id="ARBA00022842"/>
    </source>
</evidence>
<dbReference type="HAMAP" id="MF_01480">
    <property type="entry name" value="Cas9"/>
    <property type="match status" value="1"/>
</dbReference>
<dbReference type="Pfam" id="PF18061">
    <property type="entry name" value="CRISPR_Cas9_WED"/>
    <property type="match status" value="1"/>
</dbReference>